<evidence type="ECO:0000256" key="1">
    <source>
        <dbReference type="SAM" id="SignalP"/>
    </source>
</evidence>
<dbReference type="Proteomes" id="UP001651690">
    <property type="component" value="Unassembled WGS sequence"/>
</dbReference>
<sequence length="219" mass="22398">MSRTLFALACALLLAACGGGQPADVRGDIAKVVDLRSTFGPDYTLSTVEPTGIDPRLLAPQPLPQGVTLDPPDCGTFATGLTLPDGLKGNMAAVTAEGAGNRFIVIAVETSEAVTPPQPGDNCRKVAFAGPGARGLVEVADAPAIDGATTLGTHRFVQTVANGKVTGSGELYNYVASFGSYLVIVTANPLVEPNKPVLPTNTERARELLASAVALVRGS</sequence>
<dbReference type="PROSITE" id="PS51257">
    <property type="entry name" value="PROKAR_LIPOPROTEIN"/>
    <property type="match status" value="1"/>
</dbReference>
<dbReference type="InterPro" id="IPR041313">
    <property type="entry name" value="DUF5642"/>
</dbReference>
<keyword evidence="1" id="KW-0732">Signal</keyword>
<name>A0ABT1LYA7_9MYCO</name>
<feature type="signal peptide" evidence="1">
    <location>
        <begin position="1"/>
        <end position="22"/>
    </location>
</feature>
<comment type="caution">
    <text evidence="3">The sequence shown here is derived from an EMBL/GenBank/DDBJ whole genome shotgun (WGS) entry which is preliminary data.</text>
</comment>
<protein>
    <submittedName>
        <fullName evidence="3">DUF5642 family protein</fullName>
    </submittedName>
</protein>
<accession>A0ABT1LYA7</accession>
<dbReference type="EMBL" id="JANDBD010000002">
    <property type="protein sequence ID" value="MCP9271888.1"/>
    <property type="molecule type" value="Genomic_DNA"/>
</dbReference>
<reference evidence="3 4" key="1">
    <citation type="submission" date="2022-06" db="EMBL/GenBank/DDBJ databases">
        <title>Mycolicibacterium sp. CAU 1645 isolated from seawater.</title>
        <authorList>
            <person name="Kim W."/>
        </authorList>
    </citation>
    <scope>NUCLEOTIDE SEQUENCE [LARGE SCALE GENOMIC DNA]</scope>
    <source>
        <strain evidence="3 4">CAU 1645</strain>
    </source>
</reference>
<evidence type="ECO:0000313" key="3">
    <source>
        <dbReference type="EMBL" id="MCP9271888.1"/>
    </source>
</evidence>
<organism evidence="3 4">
    <name type="scientific">Mycolicibacterium arenosum</name>
    <dbReference type="NCBI Taxonomy" id="2952157"/>
    <lineage>
        <taxon>Bacteria</taxon>
        <taxon>Bacillati</taxon>
        <taxon>Actinomycetota</taxon>
        <taxon>Actinomycetes</taxon>
        <taxon>Mycobacteriales</taxon>
        <taxon>Mycobacteriaceae</taxon>
        <taxon>Mycolicibacterium</taxon>
    </lineage>
</organism>
<dbReference type="Pfam" id="PF18702">
    <property type="entry name" value="DUF5642"/>
    <property type="match status" value="1"/>
</dbReference>
<gene>
    <name evidence="3" type="ORF">NM203_06790</name>
</gene>
<proteinExistence type="predicted"/>
<keyword evidence="4" id="KW-1185">Reference proteome</keyword>
<dbReference type="RefSeq" id="WP_255058990.1">
    <property type="nucleotide sequence ID" value="NZ_JANDBD010000002.1"/>
</dbReference>
<evidence type="ECO:0000259" key="2">
    <source>
        <dbReference type="Pfam" id="PF18702"/>
    </source>
</evidence>
<feature type="chain" id="PRO_5046506338" evidence="1">
    <location>
        <begin position="23"/>
        <end position="219"/>
    </location>
</feature>
<evidence type="ECO:0000313" key="4">
    <source>
        <dbReference type="Proteomes" id="UP001651690"/>
    </source>
</evidence>
<feature type="domain" description="DUF5642" evidence="2">
    <location>
        <begin position="28"/>
        <end position="217"/>
    </location>
</feature>